<evidence type="ECO:0000256" key="5">
    <source>
        <dbReference type="SAM" id="Coils"/>
    </source>
</evidence>
<feature type="coiled-coil region" evidence="5">
    <location>
        <begin position="980"/>
        <end position="1010"/>
    </location>
</feature>
<feature type="region of interest" description="Disordered" evidence="6">
    <location>
        <begin position="669"/>
        <end position="688"/>
    </location>
</feature>
<sequence length="1012" mass="115630">MNVQEFVSRVLNHNKPPTPSASTPYRQLKRHHSTQPFDEVGRRISALPSSIGMRLFSTLDDGTGFTPVEYILDAWIDEGIENSAEILQALNFDLDGKLSLGDLTAALENELLVTKNGVHQAALASFKSEIRCLVERVDREIREKEKIQLDLERAEKQKTQLAAEVDEHHSAIEHKNNLNLRKLEQDYKEKLTAVRSELMKEMDHVQQQAGLQREELEAEMEKIREEESFLRDHLSISVKENRRLEMELLDSTEKLVEAQSQVTKLQTNLESIMKDKFGGLDPGSADFLLQEERLKQLHSSYEAQCRELQDRIDELQSELRECRTLGRAHEPCSKPLSEELESKSPGTECNKTLRVHKLEDGFSDSQESVTKRFQTNILNLEERFQSELQAFSENHAMQKLHWEAEILEALESAEEQRRTLENMEAERRELENVHSEEMEALKMENKQLQSDLDEMMSRAQGKELELRMQLNDLHSRLQEKHELLAQSESRAGRVQLLVEEFKQEREQLLSTYSHLETKYSEVLSTSEGQVVESVQLLTEREDLKVKVEELEMLLKQAAMDFELDRQELQENLSILEKRLREETDVSEMELKLLSASPEKGQDEEVKHPHLMDHAVSQYQTEVTLTGGNVDGFCEGYRGDNVVPDPVLEDRSPERGELFCRGCDHRIPDAPGTYLSAENRNGDASQEMLRESVSPLQAFVDGETRGAVEFHSVETKPQEDSGGGSHEDEPRDETVVGASGPEETGDPDECSVEDAEIKSLPDNSHDGQELVVDLDSDRENHSGGPRDCVEALNHENQEVLKLQALCNTSIDENLLLHEKVSLLQQKAEILEDLLAHNSEKVRTGRQALEENYKLKVQMLLLMEHIRQLEMKTIQTSDLQIRYEDCMCENAKLKEQNCELEQKVWSLEGRADVLHSFQSRQVSLMDDISRMREENAQLLALLGQLGGQEGSSDTEQPESPTEEVFLHPDGHLQAETFTQDCCEEFEEQNAELRRALAELQDESQALTETTQACR</sequence>
<feature type="region of interest" description="Disordered" evidence="6">
    <location>
        <begin position="709"/>
        <end position="752"/>
    </location>
</feature>
<feature type="coiled-coil region" evidence="5">
    <location>
        <begin position="498"/>
        <end position="585"/>
    </location>
</feature>
<dbReference type="GO" id="GO:0090222">
    <property type="term" value="P:centrosome-templated microtubule nucleation"/>
    <property type="evidence" value="ECO:0007669"/>
    <property type="project" value="TreeGrafter"/>
</dbReference>
<dbReference type="GO" id="GO:0097431">
    <property type="term" value="C:mitotic spindle pole"/>
    <property type="evidence" value="ECO:0007669"/>
    <property type="project" value="TreeGrafter"/>
</dbReference>
<name>A0A8C6M7L0_NOTFU</name>
<feature type="compositionally biased region" description="Basic and acidic residues" evidence="6">
    <location>
        <begin position="709"/>
        <end position="733"/>
    </location>
</feature>
<reference evidence="7" key="1">
    <citation type="submission" date="2014-08" db="EMBL/GenBank/DDBJ databases">
        <authorList>
            <person name="Senf B."/>
            <person name="Petzold A."/>
            <person name="Downie B.R."/>
            <person name="Koch P."/>
            <person name="Platzer M."/>
        </authorList>
    </citation>
    <scope>NUCLEOTIDE SEQUENCE [LARGE SCALE GENOMIC DNA]</scope>
    <source>
        <strain evidence="7">GRZ</strain>
    </source>
</reference>
<keyword evidence="5" id="KW-0175">Coiled coil</keyword>
<keyword evidence="3" id="KW-0597">Phosphoprotein</keyword>
<evidence type="ECO:0000313" key="8">
    <source>
        <dbReference type="Proteomes" id="UP000694548"/>
    </source>
</evidence>
<evidence type="ECO:0000256" key="1">
    <source>
        <dbReference type="ARBA" id="ARBA00004300"/>
    </source>
</evidence>
<keyword evidence="4" id="KW-0206">Cytoskeleton</keyword>
<evidence type="ECO:0000256" key="6">
    <source>
        <dbReference type="SAM" id="MobiDB-lite"/>
    </source>
</evidence>
<comment type="subcellular location">
    <subcellularLocation>
        <location evidence="1">Cytoplasm</location>
        <location evidence="1">Cytoskeleton</location>
        <location evidence="1">Microtubule organizing center</location>
        <location evidence="1">Centrosome</location>
    </subcellularLocation>
</comment>
<dbReference type="Ensembl" id="ENSNFUT00015032477.1">
    <property type="protein sequence ID" value="ENSNFUP00015031080.1"/>
    <property type="gene ID" value="ENSNFUG00015015149.1"/>
</dbReference>
<dbReference type="GO" id="GO:0097539">
    <property type="term" value="C:ciliary transition fiber"/>
    <property type="evidence" value="ECO:0007669"/>
    <property type="project" value="TreeGrafter"/>
</dbReference>
<dbReference type="PANTHER" id="PTHR18905:SF11">
    <property type="entry name" value="NINEIN"/>
    <property type="match status" value="1"/>
</dbReference>
<evidence type="ECO:0000256" key="4">
    <source>
        <dbReference type="ARBA" id="ARBA00023212"/>
    </source>
</evidence>
<protein>
    <submittedName>
        <fullName evidence="7">Ninein (GSK3B interacting protein)</fullName>
    </submittedName>
</protein>
<evidence type="ECO:0000313" key="7">
    <source>
        <dbReference type="Ensembl" id="ENSNFUP00015031080.1"/>
    </source>
</evidence>
<evidence type="ECO:0000256" key="3">
    <source>
        <dbReference type="ARBA" id="ARBA00022553"/>
    </source>
</evidence>
<reference evidence="7" key="2">
    <citation type="submission" date="2025-08" db="UniProtKB">
        <authorList>
            <consortium name="Ensembl"/>
        </authorList>
    </citation>
    <scope>IDENTIFICATION</scope>
</reference>
<organism evidence="7 8">
    <name type="scientific">Nothobranchius furzeri</name>
    <name type="common">Turquoise killifish</name>
    <dbReference type="NCBI Taxonomy" id="105023"/>
    <lineage>
        <taxon>Eukaryota</taxon>
        <taxon>Metazoa</taxon>
        <taxon>Chordata</taxon>
        <taxon>Craniata</taxon>
        <taxon>Vertebrata</taxon>
        <taxon>Euteleostomi</taxon>
        <taxon>Actinopterygii</taxon>
        <taxon>Neopterygii</taxon>
        <taxon>Teleostei</taxon>
        <taxon>Neoteleostei</taxon>
        <taxon>Acanthomorphata</taxon>
        <taxon>Ovalentaria</taxon>
        <taxon>Atherinomorphae</taxon>
        <taxon>Cyprinodontiformes</taxon>
        <taxon>Nothobranchiidae</taxon>
        <taxon>Nothobranchius</taxon>
    </lineage>
</organism>
<dbReference type="AlphaFoldDB" id="A0A8C6M7L0"/>
<dbReference type="GeneTree" id="ENSGT00660000095541"/>
<dbReference type="GO" id="GO:0051642">
    <property type="term" value="P:centrosome localization"/>
    <property type="evidence" value="ECO:0007669"/>
    <property type="project" value="TreeGrafter"/>
</dbReference>
<dbReference type="GO" id="GO:0000242">
    <property type="term" value="C:pericentriolar material"/>
    <property type="evidence" value="ECO:0007669"/>
    <property type="project" value="TreeGrafter"/>
</dbReference>
<keyword evidence="2" id="KW-0963">Cytoplasm</keyword>
<feature type="coiled-coil region" evidence="5">
    <location>
        <begin position="403"/>
        <end position="465"/>
    </location>
</feature>
<dbReference type="PANTHER" id="PTHR18905">
    <property type="entry name" value="NINEIN"/>
    <property type="match status" value="1"/>
</dbReference>
<evidence type="ECO:0000256" key="2">
    <source>
        <dbReference type="ARBA" id="ARBA00022490"/>
    </source>
</evidence>
<accession>A0A8C6M7L0</accession>
<feature type="compositionally biased region" description="Acidic residues" evidence="6">
    <location>
        <begin position="742"/>
        <end position="752"/>
    </location>
</feature>
<dbReference type="GO" id="GO:0005814">
    <property type="term" value="C:centriole"/>
    <property type="evidence" value="ECO:0007669"/>
    <property type="project" value="TreeGrafter"/>
</dbReference>
<feature type="coiled-coil region" evidence="5">
    <location>
        <begin position="134"/>
        <end position="325"/>
    </location>
</feature>
<dbReference type="GO" id="GO:0034454">
    <property type="term" value="P:microtubule anchoring at centrosome"/>
    <property type="evidence" value="ECO:0007669"/>
    <property type="project" value="TreeGrafter"/>
</dbReference>
<reference evidence="7" key="3">
    <citation type="submission" date="2025-09" db="UniProtKB">
        <authorList>
            <consortium name="Ensembl"/>
        </authorList>
    </citation>
    <scope>IDENTIFICATION</scope>
</reference>
<keyword evidence="8" id="KW-1185">Reference proteome</keyword>
<dbReference type="Proteomes" id="UP000694548">
    <property type="component" value="Chromosome sgr16"/>
</dbReference>
<proteinExistence type="predicted"/>